<dbReference type="EMBL" id="LT629777">
    <property type="protein sequence ID" value="SDS73276.1"/>
    <property type="molecule type" value="Genomic_DNA"/>
</dbReference>
<feature type="chain" id="PRO_5009262387" description="Aspartyl protease" evidence="1">
    <location>
        <begin position="25"/>
        <end position="363"/>
    </location>
</feature>
<feature type="signal peptide" evidence="1">
    <location>
        <begin position="1"/>
        <end position="24"/>
    </location>
</feature>
<reference evidence="3" key="1">
    <citation type="submission" date="2016-10" db="EMBL/GenBank/DDBJ databases">
        <authorList>
            <person name="Varghese N."/>
            <person name="Submissions S."/>
        </authorList>
    </citation>
    <scope>NUCLEOTIDE SEQUENCE [LARGE SCALE GENOMIC DNA]</scope>
    <source>
        <strain evidence="3">ATCC 23835</strain>
    </source>
</reference>
<proteinExistence type="predicted"/>
<dbReference type="SUPFAM" id="SSF50630">
    <property type="entry name" value="Acid proteases"/>
    <property type="match status" value="1"/>
</dbReference>
<evidence type="ECO:0000313" key="2">
    <source>
        <dbReference type="EMBL" id="SDS73276.1"/>
    </source>
</evidence>
<dbReference type="PROSITE" id="PS51257">
    <property type="entry name" value="PROKAR_LIPOPROTEIN"/>
    <property type="match status" value="1"/>
</dbReference>
<dbReference type="GeneID" id="300207548"/>
<evidence type="ECO:0008006" key="4">
    <source>
        <dbReference type="Google" id="ProtNLM"/>
    </source>
</evidence>
<sequence length="363" mass="38569">MLRLLGILSIFAVLSGCASYGTRAVGVSDQTEPSSGTVTFSSGLSIPVMTKVVAGNRFFYVRLRIGDGPETNVILDTGSNGLRAVSAVVPHSNTSGRKLVYSFESGSELQGTLANESLSAGGRSLGTVPVQVVNTLLCTKNTPNCPVAQLDPATPFVKGVDGRSSEEFGAIMGIRLFDQAGKWVPNPLVAAGFERWVVQLPIADDQPGALTLDPSMAELKGFTRLKVDKNGTVAGCLNVRGGAEVACSSTVLDSGDPHVFVFSRDVEQRVFTSGKAMALVLSDTGSTDSKVIFKFLSEKVGAKGGHDVLLYRPEVVSTRPLKAAEAKPYINSGYLPFMHYNFLFDNEERVIGLQSRTGISTRP</sequence>
<keyword evidence="1" id="KW-0732">Signal</keyword>
<evidence type="ECO:0000313" key="3">
    <source>
        <dbReference type="Proteomes" id="UP000199524"/>
    </source>
</evidence>
<name>A0A1H1UM37_9PSED</name>
<dbReference type="AlphaFoldDB" id="A0A1H1UM37"/>
<dbReference type="InterPro" id="IPR021109">
    <property type="entry name" value="Peptidase_aspartic_dom_sf"/>
</dbReference>
<organism evidence="2 3">
    <name type="scientific">Pseudomonas asplenii</name>
    <dbReference type="NCBI Taxonomy" id="53407"/>
    <lineage>
        <taxon>Bacteria</taxon>
        <taxon>Pseudomonadati</taxon>
        <taxon>Pseudomonadota</taxon>
        <taxon>Gammaproteobacteria</taxon>
        <taxon>Pseudomonadales</taxon>
        <taxon>Pseudomonadaceae</taxon>
        <taxon>Pseudomonas</taxon>
    </lineage>
</organism>
<evidence type="ECO:0000256" key="1">
    <source>
        <dbReference type="SAM" id="SignalP"/>
    </source>
</evidence>
<keyword evidence="3" id="KW-1185">Reference proteome</keyword>
<dbReference type="RefSeq" id="WP_090205336.1">
    <property type="nucleotide sequence ID" value="NZ_LT629777.1"/>
</dbReference>
<accession>A0A1H1UM37</accession>
<dbReference type="Proteomes" id="UP000199524">
    <property type="component" value="Chromosome I"/>
</dbReference>
<protein>
    <recommendedName>
        <fullName evidence="4">Aspartyl protease</fullName>
    </recommendedName>
</protein>
<gene>
    <name evidence="2" type="ORF">SAMN05216598_2573</name>
</gene>